<sequence>MRLASASIIRSSTQRARGFTLIEVMITVAIIGILTAVALPMYQDYVLRGRLVDATNALAGLRVRMEQHYQDNRTYASVTSGPTTPCVSSTAGQFGIACGSVTATTWTATATGTGTTSAFTYTINQDGTQRTTAMPTAWGTAPQNCWIMRKGGTC</sequence>
<evidence type="ECO:0000256" key="2">
    <source>
        <dbReference type="ARBA" id="ARBA00022481"/>
    </source>
</evidence>
<accession>A0ABU9C596</accession>
<evidence type="ECO:0000313" key="8">
    <source>
        <dbReference type="Proteomes" id="UP001379945"/>
    </source>
</evidence>
<dbReference type="Gene3D" id="3.30.700.10">
    <property type="entry name" value="Glycoprotein, Type 4 Pilin"/>
    <property type="match status" value="1"/>
</dbReference>
<dbReference type="Pfam" id="PF16732">
    <property type="entry name" value="ComP_DUS"/>
    <property type="match status" value="1"/>
</dbReference>
<dbReference type="PROSITE" id="PS00409">
    <property type="entry name" value="PROKAR_NTER_METHYL"/>
    <property type="match status" value="1"/>
</dbReference>
<keyword evidence="2" id="KW-0488">Methylation</keyword>
<organism evidence="7 8">
    <name type="scientific">Ideonella margarita</name>
    <dbReference type="NCBI Taxonomy" id="2984191"/>
    <lineage>
        <taxon>Bacteria</taxon>
        <taxon>Pseudomonadati</taxon>
        <taxon>Pseudomonadota</taxon>
        <taxon>Betaproteobacteria</taxon>
        <taxon>Burkholderiales</taxon>
        <taxon>Sphaerotilaceae</taxon>
        <taxon>Ideonella</taxon>
    </lineage>
</organism>
<keyword evidence="8" id="KW-1185">Reference proteome</keyword>
<dbReference type="EMBL" id="JBBUTI010000002">
    <property type="protein sequence ID" value="MEK8045435.1"/>
    <property type="molecule type" value="Genomic_DNA"/>
</dbReference>
<evidence type="ECO:0000256" key="1">
    <source>
        <dbReference type="ARBA" id="ARBA00004167"/>
    </source>
</evidence>
<gene>
    <name evidence="7" type="ORF">AACH00_03635</name>
</gene>
<dbReference type="InterPro" id="IPR031982">
    <property type="entry name" value="PilE-like"/>
</dbReference>
<dbReference type="PRINTS" id="PR00813">
    <property type="entry name" value="BCTERIALGSPG"/>
</dbReference>
<dbReference type="InterPro" id="IPR000983">
    <property type="entry name" value="Bac_GSPG_pilin"/>
</dbReference>
<keyword evidence="5 6" id="KW-0472">Membrane</keyword>
<dbReference type="PANTHER" id="PTHR30093:SF44">
    <property type="entry name" value="TYPE II SECRETION SYSTEM CORE PROTEIN G"/>
    <property type="match status" value="1"/>
</dbReference>
<dbReference type="InterPro" id="IPR012902">
    <property type="entry name" value="N_methyl_site"/>
</dbReference>
<dbReference type="InterPro" id="IPR045584">
    <property type="entry name" value="Pilin-like"/>
</dbReference>
<reference evidence="7 8" key="1">
    <citation type="submission" date="2024-04" db="EMBL/GenBank/DDBJ databases">
        <title>Novel species of the genus Ideonella isolated from streams.</title>
        <authorList>
            <person name="Lu H."/>
        </authorList>
    </citation>
    <scope>NUCLEOTIDE SEQUENCE [LARGE SCALE GENOMIC DNA]</scope>
    <source>
        <strain evidence="7 8">LYT19W</strain>
    </source>
</reference>
<feature type="transmembrane region" description="Helical" evidence="6">
    <location>
        <begin position="21"/>
        <end position="42"/>
    </location>
</feature>
<keyword evidence="4 6" id="KW-1133">Transmembrane helix</keyword>
<dbReference type="RefSeq" id="WP_341397609.1">
    <property type="nucleotide sequence ID" value="NZ_JBBUTI010000002.1"/>
</dbReference>
<comment type="subcellular location">
    <subcellularLocation>
        <location evidence="1">Membrane</location>
        <topology evidence="1">Single-pass membrane protein</topology>
    </subcellularLocation>
</comment>
<proteinExistence type="predicted"/>
<protein>
    <submittedName>
        <fullName evidence="7">Type IV pilin protein</fullName>
    </submittedName>
</protein>
<dbReference type="SUPFAM" id="SSF54523">
    <property type="entry name" value="Pili subunits"/>
    <property type="match status" value="1"/>
</dbReference>
<evidence type="ECO:0000313" key="7">
    <source>
        <dbReference type="EMBL" id="MEK8045435.1"/>
    </source>
</evidence>
<dbReference type="PANTHER" id="PTHR30093">
    <property type="entry name" value="GENERAL SECRETION PATHWAY PROTEIN G"/>
    <property type="match status" value="1"/>
</dbReference>
<evidence type="ECO:0000256" key="6">
    <source>
        <dbReference type="SAM" id="Phobius"/>
    </source>
</evidence>
<keyword evidence="3 6" id="KW-0812">Transmembrane</keyword>
<evidence type="ECO:0000256" key="3">
    <source>
        <dbReference type="ARBA" id="ARBA00022692"/>
    </source>
</evidence>
<comment type="caution">
    <text evidence="7">The sequence shown here is derived from an EMBL/GenBank/DDBJ whole genome shotgun (WGS) entry which is preliminary data.</text>
</comment>
<evidence type="ECO:0000256" key="5">
    <source>
        <dbReference type="ARBA" id="ARBA00023136"/>
    </source>
</evidence>
<evidence type="ECO:0000256" key="4">
    <source>
        <dbReference type="ARBA" id="ARBA00022989"/>
    </source>
</evidence>
<dbReference type="Pfam" id="PF07963">
    <property type="entry name" value="N_methyl"/>
    <property type="match status" value="1"/>
</dbReference>
<dbReference type="Proteomes" id="UP001379945">
    <property type="component" value="Unassembled WGS sequence"/>
</dbReference>
<dbReference type="NCBIfam" id="TIGR02532">
    <property type="entry name" value="IV_pilin_GFxxxE"/>
    <property type="match status" value="1"/>
</dbReference>
<name>A0ABU9C596_9BURK</name>